<evidence type="ECO:0000259" key="3">
    <source>
        <dbReference type="PROSITE" id="PS50235"/>
    </source>
</evidence>
<dbReference type="ExpressionAtlas" id="A0A2K2D0Z6">
    <property type="expression patterns" value="baseline"/>
</dbReference>
<dbReference type="Gramene" id="PNT67956">
    <property type="protein sequence ID" value="PNT67956"/>
    <property type="gene ID" value="BRADI_3g34176v3"/>
</dbReference>
<keyword evidence="6" id="KW-1185">Reference proteome</keyword>
<sequence length="714" mass="81602">MRWNIMNRRGQRYHCHELNRRDHGHELNGRDHRYYVGHELNGRDHRDYLGHELNRRDHRVYFAHELNGYRYSNRYSSYHDNPLRFGNDYLDRSYGPCGYEDRRMYRHHTNQQSLMYSDDYKDPPCCSVIQPCEKNYPVGSSLYNPEKWICFLNCILQCVVHTVPLVSKLLSDHHQGPCPSGSDEFCCYCSLRFHAAEVIVHSGDVLYPRKFVKLLNLIFPDSVSGRHEDAHEFLRCLLDKLDEVSSIVKEIFGGQLKSQLYCPECNHCSDRLEPFLDLNLEVNQMESVIDALKSFTKIEVVENFICDGCKSRVNMEKHFKVEQAPEVLVIQLKRFQNLESCTSKIEDMVNYQLELDLKPFMSSPDDKPQNYDLYGVVEHLGTPSKGHYVCFIRSSQKDWFFFNDDKVVKWSEDGVLDNKAYLLFYVKQGSCRWFSTLLKKKDILPLDHLKEVEERFNKEIDSSDSDGSNHGGSDSYEQDTTRHCFGSPAEKNEAGPSSAGLTQQENDNGSILWNAPDQNEVSCSLGGSPSEETDNPHPPSRSRAINGYVGGLALLLENKENVSPQGSHDIKELSHSIHGSSSQANDAGSHGGSPQEIESSCSLLQSSSQKQEYDCPPESSSFRNDEMSSCCDSPAGPLCACRRMGISRSRTVGSNSDNITKDGGYASRARKRMKLRSAGARNVKQKKKDVSLRKLLVRKSATWASRGRYRRRRR</sequence>
<evidence type="ECO:0000256" key="1">
    <source>
        <dbReference type="ARBA" id="ARBA00009085"/>
    </source>
</evidence>
<feature type="compositionally biased region" description="Low complexity" evidence="2">
    <location>
        <begin position="465"/>
        <end position="475"/>
    </location>
</feature>
<reference evidence="5" key="3">
    <citation type="submission" date="2018-08" db="UniProtKB">
        <authorList>
            <consortium name="EnsemblPlants"/>
        </authorList>
    </citation>
    <scope>IDENTIFICATION</scope>
    <source>
        <strain evidence="5">cv. Bd21</strain>
    </source>
</reference>
<dbReference type="AlphaFoldDB" id="A0A2K2D0Z6"/>
<dbReference type="OrthoDB" id="420187at2759"/>
<comment type="similarity">
    <text evidence="1">Belongs to the peptidase C19 family.</text>
</comment>
<feature type="region of interest" description="Disordered" evidence="2">
    <location>
        <begin position="561"/>
        <end position="631"/>
    </location>
</feature>
<dbReference type="InterPro" id="IPR028889">
    <property type="entry name" value="USP"/>
</dbReference>
<dbReference type="PROSITE" id="PS50235">
    <property type="entry name" value="USP_3"/>
    <property type="match status" value="1"/>
</dbReference>
<feature type="compositionally biased region" description="Polar residues" evidence="2">
    <location>
        <begin position="577"/>
        <end position="586"/>
    </location>
</feature>
<dbReference type="Pfam" id="PF00443">
    <property type="entry name" value="UCH"/>
    <property type="match status" value="1"/>
</dbReference>
<dbReference type="InterPro" id="IPR001394">
    <property type="entry name" value="Peptidase_C19_UCH"/>
</dbReference>
<dbReference type="GO" id="GO:0004843">
    <property type="term" value="F:cysteine-type deubiquitinase activity"/>
    <property type="evidence" value="ECO:0007669"/>
    <property type="project" value="InterPro"/>
</dbReference>
<gene>
    <name evidence="4" type="ORF">BRADI_3g34176v3</name>
</gene>
<name>A0A2K2D0Z6_BRADI</name>
<reference evidence="4 5" key="1">
    <citation type="journal article" date="2010" name="Nature">
        <title>Genome sequencing and analysis of the model grass Brachypodium distachyon.</title>
        <authorList>
            <consortium name="International Brachypodium Initiative"/>
        </authorList>
    </citation>
    <scope>NUCLEOTIDE SEQUENCE [LARGE SCALE GENOMIC DNA]</scope>
    <source>
        <strain evidence="4 5">Bd21</strain>
    </source>
</reference>
<evidence type="ECO:0000313" key="4">
    <source>
        <dbReference type="EMBL" id="PNT67956.1"/>
    </source>
</evidence>
<evidence type="ECO:0000313" key="5">
    <source>
        <dbReference type="EnsemblPlants" id="PNT67956"/>
    </source>
</evidence>
<dbReference type="EnsemblPlants" id="PNT67956">
    <property type="protein sequence ID" value="PNT67956"/>
    <property type="gene ID" value="BRADI_3g34176v3"/>
</dbReference>
<protein>
    <recommendedName>
        <fullName evidence="3">USP domain-containing protein</fullName>
    </recommendedName>
</protein>
<feature type="region of interest" description="Disordered" evidence="2">
    <location>
        <begin position="458"/>
        <end position="545"/>
    </location>
</feature>
<feature type="domain" description="USP" evidence="3">
    <location>
        <begin position="140"/>
        <end position="428"/>
    </location>
</feature>
<proteinExistence type="inferred from homology"/>
<dbReference type="InterPro" id="IPR050164">
    <property type="entry name" value="Peptidase_C19"/>
</dbReference>
<dbReference type="GO" id="GO:0016579">
    <property type="term" value="P:protein deubiquitination"/>
    <property type="evidence" value="ECO:0007669"/>
    <property type="project" value="InterPro"/>
</dbReference>
<dbReference type="PANTHER" id="PTHR24006">
    <property type="entry name" value="UBIQUITIN CARBOXYL-TERMINAL HYDROLASE"/>
    <property type="match status" value="1"/>
</dbReference>
<dbReference type="PROSITE" id="PS00973">
    <property type="entry name" value="USP_2"/>
    <property type="match status" value="1"/>
</dbReference>
<evidence type="ECO:0000256" key="2">
    <source>
        <dbReference type="SAM" id="MobiDB-lite"/>
    </source>
</evidence>
<dbReference type="EMBL" id="CM000882">
    <property type="protein sequence ID" value="PNT67956.1"/>
    <property type="molecule type" value="Genomic_DNA"/>
</dbReference>
<feature type="compositionally biased region" description="Low complexity" evidence="2">
    <location>
        <begin position="599"/>
        <end position="609"/>
    </location>
</feature>
<dbReference type="SUPFAM" id="SSF54001">
    <property type="entry name" value="Cysteine proteinases"/>
    <property type="match status" value="1"/>
</dbReference>
<feature type="compositionally biased region" description="Polar residues" evidence="2">
    <location>
        <begin position="499"/>
        <end position="527"/>
    </location>
</feature>
<accession>A0A2K2D0Z6</accession>
<dbReference type="InterPro" id="IPR038765">
    <property type="entry name" value="Papain-like_cys_pep_sf"/>
</dbReference>
<organism evidence="4">
    <name type="scientific">Brachypodium distachyon</name>
    <name type="common">Purple false brome</name>
    <name type="synonym">Trachynia distachya</name>
    <dbReference type="NCBI Taxonomy" id="15368"/>
    <lineage>
        <taxon>Eukaryota</taxon>
        <taxon>Viridiplantae</taxon>
        <taxon>Streptophyta</taxon>
        <taxon>Embryophyta</taxon>
        <taxon>Tracheophyta</taxon>
        <taxon>Spermatophyta</taxon>
        <taxon>Magnoliopsida</taxon>
        <taxon>Liliopsida</taxon>
        <taxon>Poales</taxon>
        <taxon>Poaceae</taxon>
        <taxon>BOP clade</taxon>
        <taxon>Pooideae</taxon>
        <taxon>Stipodae</taxon>
        <taxon>Brachypodieae</taxon>
        <taxon>Brachypodium</taxon>
    </lineage>
</organism>
<dbReference type="Gene3D" id="3.90.70.10">
    <property type="entry name" value="Cysteine proteinases"/>
    <property type="match status" value="1"/>
</dbReference>
<reference evidence="4" key="2">
    <citation type="submission" date="2017-06" db="EMBL/GenBank/DDBJ databases">
        <title>WGS assembly of Brachypodium distachyon.</title>
        <authorList>
            <consortium name="The International Brachypodium Initiative"/>
            <person name="Lucas S."/>
            <person name="Harmon-Smith M."/>
            <person name="Lail K."/>
            <person name="Tice H."/>
            <person name="Grimwood J."/>
            <person name="Bruce D."/>
            <person name="Barry K."/>
            <person name="Shu S."/>
            <person name="Lindquist E."/>
            <person name="Wang M."/>
            <person name="Pitluck S."/>
            <person name="Vogel J.P."/>
            <person name="Garvin D.F."/>
            <person name="Mockler T.C."/>
            <person name="Schmutz J."/>
            <person name="Rokhsar D."/>
            <person name="Bevan M.W."/>
        </authorList>
    </citation>
    <scope>NUCLEOTIDE SEQUENCE</scope>
    <source>
        <strain evidence="4">Bd21</strain>
    </source>
</reference>
<dbReference type="InterPro" id="IPR018200">
    <property type="entry name" value="USP_CS"/>
</dbReference>
<dbReference type="PANTHER" id="PTHR24006:SF923">
    <property type="entry name" value="USP DOMAIN-CONTAINING PROTEIN"/>
    <property type="match status" value="1"/>
</dbReference>
<evidence type="ECO:0000313" key="6">
    <source>
        <dbReference type="Proteomes" id="UP000008810"/>
    </source>
</evidence>
<dbReference type="Proteomes" id="UP000008810">
    <property type="component" value="Chromosome 3"/>
</dbReference>